<evidence type="ECO:0000313" key="2">
    <source>
        <dbReference type="Proteomes" id="UP001054252"/>
    </source>
</evidence>
<name>A0AAV5JTJ7_9ROSI</name>
<keyword evidence="2" id="KW-1185">Reference proteome</keyword>
<gene>
    <name evidence="1" type="ORF">SLEP1_g25674</name>
</gene>
<dbReference type="AlphaFoldDB" id="A0AAV5JTJ7"/>
<dbReference type="Proteomes" id="UP001054252">
    <property type="component" value="Unassembled WGS sequence"/>
</dbReference>
<dbReference type="EMBL" id="BPVZ01000042">
    <property type="protein sequence ID" value="GKV14867.1"/>
    <property type="molecule type" value="Genomic_DNA"/>
</dbReference>
<proteinExistence type="predicted"/>
<evidence type="ECO:0000313" key="1">
    <source>
        <dbReference type="EMBL" id="GKV14867.1"/>
    </source>
</evidence>
<accession>A0AAV5JTJ7</accession>
<organism evidence="1 2">
    <name type="scientific">Rubroshorea leprosula</name>
    <dbReference type="NCBI Taxonomy" id="152421"/>
    <lineage>
        <taxon>Eukaryota</taxon>
        <taxon>Viridiplantae</taxon>
        <taxon>Streptophyta</taxon>
        <taxon>Embryophyta</taxon>
        <taxon>Tracheophyta</taxon>
        <taxon>Spermatophyta</taxon>
        <taxon>Magnoliopsida</taxon>
        <taxon>eudicotyledons</taxon>
        <taxon>Gunneridae</taxon>
        <taxon>Pentapetalae</taxon>
        <taxon>rosids</taxon>
        <taxon>malvids</taxon>
        <taxon>Malvales</taxon>
        <taxon>Dipterocarpaceae</taxon>
        <taxon>Rubroshorea</taxon>
    </lineage>
</organism>
<sequence length="55" mass="6067">MEQEFVKELKESLGMIVREESLKFSSAWEKNAQGIEKSMASTSGNQALGVISGFQ</sequence>
<comment type="caution">
    <text evidence="1">The sequence shown here is derived from an EMBL/GenBank/DDBJ whole genome shotgun (WGS) entry which is preliminary data.</text>
</comment>
<reference evidence="1 2" key="1">
    <citation type="journal article" date="2021" name="Commun. Biol.">
        <title>The genome of Shorea leprosula (Dipterocarpaceae) highlights the ecological relevance of drought in aseasonal tropical rainforests.</title>
        <authorList>
            <person name="Ng K.K.S."/>
            <person name="Kobayashi M.J."/>
            <person name="Fawcett J.A."/>
            <person name="Hatakeyama M."/>
            <person name="Paape T."/>
            <person name="Ng C.H."/>
            <person name="Ang C.C."/>
            <person name="Tnah L.H."/>
            <person name="Lee C.T."/>
            <person name="Nishiyama T."/>
            <person name="Sese J."/>
            <person name="O'Brien M.J."/>
            <person name="Copetti D."/>
            <person name="Mohd Noor M.I."/>
            <person name="Ong R.C."/>
            <person name="Putra M."/>
            <person name="Sireger I.Z."/>
            <person name="Indrioko S."/>
            <person name="Kosugi Y."/>
            <person name="Izuno A."/>
            <person name="Isagi Y."/>
            <person name="Lee S.L."/>
            <person name="Shimizu K.K."/>
        </authorList>
    </citation>
    <scope>NUCLEOTIDE SEQUENCE [LARGE SCALE GENOMIC DNA]</scope>
    <source>
        <strain evidence="1">214</strain>
    </source>
</reference>
<protein>
    <submittedName>
        <fullName evidence="1">Uncharacterized protein</fullName>
    </submittedName>
</protein>